<feature type="region of interest" description="Disordered" evidence="1">
    <location>
        <begin position="230"/>
        <end position="271"/>
    </location>
</feature>
<proteinExistence type="predicted"/>
<organism evidence="2 3">
    <name type="scientific">Knipowitschia caucasica</name>
    <name type="common">Caucasian dwarf goby</name>
    <name type="synonym">Pomatoschistus caucasicus</name>
    <dbReference type="NCBI Taxonomy" id="637954"/>
    <lineage>
        <taxon>Eukaryota</taxon>
        <taxon>Metazoa</taxon>
        <taxon>Chordata</taxon>
        <taxon>Craniata</taxon>
        <taxon>Vertebrata</taxon>
        <taxon>Euteleostomi</taxon>
        <taxon>Actinopterygii</taxon>
        <taxon>Neopterygii</taxon>
        <taxon>Teleostei</taxon>
        <taxon>Neoteleostei</taxon>
        <taxon>Acanthomorphata</taxon>
        <taxon>Gobiaria</taxon>
        <taxon>Gobiiformes</taxon>
        <taxon>Gobioidei</taxon>
        <taxon>Gobiidae</taxon>
        <taxon>Gobiinae</taxon>
        <taxon>Knipowitschia</taxon>
    </lineage>
</organism>
<protein>
    <submittedName>
        <fullName evidence="2">Uncharacterized protein</fullName>
    </submittedName>
</protein>
<dbReference type="EMBL" id="OZ035835">
    <property type="protein sequence ID" value="CAL1577034.1"/>
    <property type="molecule type" value="Genomic_DNA"/>
</dbReference>
<evidence type="ECO:0000313" key="3">
    <source>
        <dbReference type="Proteomes" id="UP001497482"/>
    </source>
</evidence>
<feature type="compositionally biased region" description="Polar residues" evidence="1">
    <location>
        <begin position="230"/>
        <end position="243"/>
    </location>
</feature>
<feature type="compositionally biased region" description="Low complexity" evidence="1">
    <location>
        <begin position="244"/>
        <end position="254"/>
    </location>
</feature>
<feature type="compositionally biased region" description="Basic and acidic residues" evidence="1">
    <location>
        <begin position="55"/>
        <end position="79"/>
    </location>
</feature>
<feature type="compositionally biased region" description="Low complexity" evidence="1">
    <location>
        <begin position="198"/>
        <end position="207"/>
    </location>
</feature>
<name>A0AAV2JHG3_KNICA</name>
<accession>A0AAV2JHG3</accession>
<sequence>MSKLGPQTVALMLWPSCCVRHRIPESSSFPYHPNPAEANGISLSPPSPPVLGEPPARHTMQDDLLMEKSHHQPQPERADPPPAASTPSNSSLEQTSSSGSSSDAESSSCSSSGGVGGGKDKSPMESPILPGLSFPHQETLSPQLPLSPNSSFGSAWSVDDSSYFPGMPSVNGTMLFQNFPHVNPVFGGNYTQVGLAAQSQQQQQQQQNRRSPVSPNQSFQQRNAYQNFSKGSLTSTSWNNNHQSWTSTPSSPWSGVQQHGRDPRRAVGVGVGGMPSQLNPVSPMKKPFGTGNVIAPPKFPRPLGPKACWMDEFRADGNNMLPFQERNRPFDAFSLHSLGNSLMDMIRTDHDKGRMGLNFHHPGDHIMPLNSKSLHKRHGNVKS</sequence>
<feature type="compositionally biased region" description="Low complexity" evidence="1">
    <location>
        <begin position="85"/>
        <end position="112"/>
    </location>
</feature>
<feature type="region of interest" description="Disordered" evidence="1">
    <location>
        <begin position="196"/>
        <end position="218"/>
    </location>
</feature>
<reference evidence="2 3" key="1">
    <citation type="submission" date="2024-04" db="EMBL/GenBank/DDBJ databases">
        <authorList>
            <person name="Waldvogel A.-M."/>
            <person name="Schoenle A."/>
        </authorList>
    </citation>
    <scope>NUCLEOTIDE SEQUENCE [LARGE SCALE GENOMIC DNA]</scope>
</reference>
<evidence type="ECO:0000256" key="1">
    <source>
        <dbReference type="SAM" id="MobiDB-lite"/>
    </source>
</evidence>
<keyword evidence="3" id="KW-1185">Reference proteome</keyword>
<feature type="region of interest" description="Disordered" evidence="1">
    <location>
        <begin position="28"/>
        <end position="146"/>
    </location>
</feature>
<evidence type="ECO:0000313" key="2">
    <source>
        <dbReference type="EMBL" id="CAL1577034.1"/>
    </source>
</evidence>
<feature type="compositionally biased region" description="Polar residues" evidence="1">
    <location>
        <begin position="208"/>
        <end position="218"/>
    </location>
</feature>
<dbReference type="AlphaFoldDB" id="A0AAV2JHG3"/>
<dbReference type="Proteomes" id="UP001497482">
    <property type="component" value="Chromosome 13"/>
</dbReference>
<gene>
    <name evidence="2" type="ORF">KC01_LOCUS8422</name>
</gene>